<sequence length="79" mass="8323">MALGALDYKDHLGMSFSEAAKFARVATCWSVYPSDDEGSGSDEASESCGAFISVYHVGAGGWGEVSENDEDLEEGTAHN</sequence>
<dbReference type="AlphaFoldDB" id="A0AAV1CCA4"/>
<evidence type="ECO:0000313" key="2">
    <source>
        <dbReference type="Proteomes" id="UP001161247"/>
    </source>
</evidence>
<name>A0AAV1CCA4_OLDCO</name>
<proteinExistence type="predicted"/>
<accession>A0AAV1CCA4</accession>
<organism evidence="1 2">
    <name type="scientific">Oldenlandia corymbosa var. corymbosa</name>
    <dbReference type="NCBI Taxonomy" id="529605"/>
    <lineage>
        <taxon>Eukaryota</taxon>
        <taxon>Viridiplantae</taxon>
        <taxon>Streptophyta</taxon>
        <taxon>Embryophyta</taxon>
        <taxon>Tracheophyta</taxon>
        <taxon>Spermatophyta</taxon>
        <taxon>Magnoliopsida</taxon>
        <taxon>eudicotyledons</taxon>
        <taxon>Gunneridae</taxon>
        <taxon>Pentapetalae</taxon>
        <taxon>asterids</taxon>
        <taxon>lamiids</taxon>
        <taxon>Gentianales</taxon>
        <taxon>Rubiaceae</taxon>
        <taxon>Rubioideae</taxon>
        <taxon>Spermacoceae</taxon>
        <taxon>Hedyotis-Oldenlandia complex</taxon>
        <taxon>Oldenlandia</taxon>
    </lineage>
</organism>
<gene>
    <name evidence="1" type="ORF">OLC1_LOCUS4702</name>
</gene>
<dbReference type="Proteomes" id="UP001161247">
    <property type="component" value="Chromosome 2"/>
</dbReference>
<reference evidence="1" key="1">
    <citation type="submission" date="2023-03" db="EMBL/GenBank/DDBJ databases">
        <authorList>
            <person name="Julca I."/>
        </authorList>
    </citation>
    <scope>NUCLEOTIDE SEQUENCE</scope>
</reference>
<dbReference type="EMBL" id="OX459119">
    <property type="protein sequence ID" value="CAI9093244.1"/>
    <property type="molecule type" value="Genomic_DNA"/>
</dbReference>
<keyword evidence="2" id="KW-1185">Reference proteome</keyword>
<evidence type="ECO:0000313" key="1">
    <source>
        <dbReference type="EMBL" id="CAI9093244.1"/>
    </source>
</evidence>
<protein>
    <submittedName>
        <fullName evidence="1">OLC1v1028703C2</fullName>
    </submittedName>
</protein>